<sequence>MEQIYTDAVLREIQGMAGFILQYAVVLVASGTLAMALIEAWKKLANSLAKFHRKSILEWLTNNPKHSKQYFIRVGTPISYDAEKAYEQLLFLTTGMGNPEGDSDRFAYSIERQKRWGGKGSYERSIEYALFELEIERLMGQVQDAADVALNNPDLYLDLFTFLTRGISRGDIEKWREAVRKSADDMARIDDNKRKEMADLYTRLKQAVRKHLDSFQIVTAHRWANWNQFVGVVLGAVLLFIAQLLILHNIQSHKDADELWSWIQLIGISAFGGILSPFAKDLVSALQKVKNG</sequence>
<dbReference type="AlphaFoldDB" id="A0A1I7I1M9"/>
<proteinExistence type="predicted"/>
<gene>
    <name evidence="2" type="ORF">SAMN05216417_11393</name>
</gene>
<reference evidence="3" key="1">
    <citation type="submission" date="2016-10" db="EMBL/GenBank/DDBJ databases">
        <authorList>
            <person name="Varghese N."/>
            <person name="Submissions S."/>
        </authorList>
    </citation>
    <scope>NUCLEOTIDE SEQUENCE [LARGE SCALE GENOMIC DNA]</scope>
    <source>
        <strain evidence="3">Nl14</strain>
    </source>
</reference>
<protein>
    <submittedName>
        <fullName evidence="2">Uncharacterized protein</fullName>
    </submittedName>
</protein>
<feature type="transmembrane region" description="Helical" evidence="1">
    <location>
        <begin position="229"/>
        <end position="247"/>
    </location>
</feature>
<keyword evidence="1" id="KW-1133">Transmembrane helix</keyword>
<dbReference type="EMBL" id="FPBZ01000013">
    <property type="protein sequence ID" value="SFU66860.1"/>
    <property type="molecule type" value="Genomic_DNA"/>
</dbReference>
<organism evidence="2 3">
    <name type="scientific">Nitrosospira multiformis</name>
    <dbReference type="NCBI Taxonomy" id="1231"/>
    <lineage>
        <taxon>Bacteria</taxon>
        <taxon>Pseudomonadati</taxon>
        <taxon>Pseudomonadota</taxon>
        <taxon>Betaproteobacteria</taxon>
        <taxon>Nitrosomonadales</taxon>
        <taxon>Nitrosomonadaceae</taxon>
        <taxon>Nitrosospira</taxon>
    </lineage>
</organism>
<evidence type="ECO:0000256" key="1">
    <source>
        <dbReference type="SAM" id="Phobius"/>
    </source>
</evidence>
<dbReference type="OrthoDB" id="9152030at2"/>
<name>A0A1I7I1M9_9PROT</name>
<dbReference type="RefSeq" id="WP_074975343.1">
    <property type="nucleotide sequence ID" value="NZ_FPBZ01000013.1"/>
</dbReference>
<keyword evidence="1" id="KW-0472">Membrane</keyword>
<keyword evidence="1" id="KW-0812">Transmembrane</keyword>
<feature type="transmembrane region" description="Helical" evidence="1">
    <location>
        <begin position="20"/>
        <end position="41"/>
    </location>
</feature>
<accession>A0A1I7I1M9</accession>
<feature type="transmembrane region" description="Helical" evidence="1">
    <location>
        <begin position="259"/>
        <end position="279"/>
    </location>
</feature>
<evidence type="ECO:0000313" key="2">
    <source>
        <dbReference type="EMBL" id="SFU66860.1"/>
    </source>
</evidence>
<dbReference type="Proteomes" id="UP000182649">
    <property type="component" value="Unassembled WGS sequence"/>
</dbReference>
<evidence type="ECO:0000313" key="3">
    <source>
        <dbReference type="Proteomes" id="UP000182649"/>
    </source>
</evidence>